<dbReference type="InterPro" id="IPR011527">
    <property type="entry name" value="ABC1_TM_dom"/>
</dbReference>
<dbReference type="InterPro" id="IPR039421">
    <property type="entry name" value="Type_1_exporter"/>
</dbReference>
<reference evidence="9" key="1">
    <citation type="submission" date="2016-01" db="EMBL/GenBank/DDBJ databases">
        <authorList>
            <person name="Regsiter A."/>
            <person name="william w."/>
        </authorList>
    </citation>
    <scope>NUCLEOTIDE SEQUENCE [LARGE SCALE GENOMIC DNA]</scope>
    <source>
        <strain evidence="9">CFBP 6623</strain>
    </source>
</reference>
<feature type="domain" description="ABC transmembrane type-1" evidence="7">
    <location>
        <begin position="75"/>
        <end position="326"/>
    </location>
</feature>
<keyword evidence="2 5" id="KW-0812">Transmembrane</keyword>
<feature type="transmembrane region" description="Helical" evidence="5">
    <location>
        <begin position="86"/>
        <end position="108"/>
    </location>
</feature>
<feature type="transmembrane region" description="Helical" evidence="5">
    <location>
        <begin position="179"/>
        <end position="205"/>
    </location>
</feature>
<dbReference type="InterPro" id="IPR036640">
    <property type="entry name" value="ABC1_TM_sf"/>
</dbReference>
<evidence type="ECO:0000256" key="1">
    <source>
        <dbReference type="ARBA" id="ARBA00004651"/>
    </source>
</evidence>
<dbReference type="RefSeq" id="WP_046799487.1">
    <property type="nucleotide sequence ID" value="NZ_LT009723.1"/>
</dbReference>
<gene>
    <name evidence="8" type="ORF">AGR3A_Cc20171</name>
</gene>
<dbReference type="AlphaFoldDB" id="A0A1S7P5Z1"/>
<dbReference type="PANTHER" id="PTHR43394:SF1">
    <property type="entry name" value="ATP-BINDING CASSETTE SUB-FAMILY B MEMBER 10, MITOCHONDRIAL"/>
    <property type="match status" value="1"/>
</dbReference>
<dbReference type="SUPFAM" id="SSF52540">
    <property type="entry name" value="P-loop containing nucleoside triphosphate hydrolases"/>
    <property type="match status" value="1"/>
</dbReference>
<protein>
    <submittedName>
        <fullName evidence="8">ABC transporter, nucleotide binding/ATPase protein</fullName>
    </submittedName>
</protein>
<dbReference type="GO" id="GO:0015421">
    <property type="term" value="F:ABC-type oligopeptide transporter activity"/>
    <property type="evidence" value="ECO:0007669"/>
    <property type="project" value="TreeGrafter"/>
</dbReference>
<dbReference type="GO" id="GO:0005524">
    <property type="term" value="F:ATP binding"/>
    <property type="evidence" value="ECO:0007669"/>
    <property type="project" value="InterPro"/>
</dbReference>
<evidence type="ECO:0000259" key="6">
    <source>
        <dbReference type="PROSITE" id="PS50893"/>
    </source>
</evidence>
<dbReference type="EMBL" id="FBWK01000012">
    <property type="protein sequence ID" value="CUX16563.1"/>
    <property type="molecule type" value="Genomic_DNA"/>
</dbReference>
<evidence type="ECO:0000256" key="2">
    <source>
        <dbReference type="ARBA" id="ARBA00022692"/>
    </source>
</evidence>
<feature type="domain" description="ABC transporter" evidence="6">
    <location>
        <begin position="370"/>
        <end position="905"/>
    </location>
</feature>
<comment type="subcellular location">
    <subcellularLocation>
        <location evidence="1">Cell membrane</location>
        <topology evidence="1">Multi-pass membrane protein</topology>
    </subcellularLocation>
</comment>
<keyword evidence="9" id="KW-1185">Reference proteome</keyword>
<evidence type="ECO:0000256" key="5">
    <source>
        <dbReference type="SAM" id="Phobius"/>
    </source>
</evidence>
<dbReference type="GO" id="GO:0005886">
    <property type="term" value="C:plasma membrane"/>
    <property type="evidence" value="ECO:0007669"/>
    <property type="project" value="UniProtKB-SubCell"/>
</dbReference>
<dbReference type="PROSITE" id="PS50929">
    <property type="entry name" value="ABC_TM1F"/>
    <property type="match status" value="1"/>
</dbReference>
<dbReference type="GO" id="GO:0016887">
    <property type="term" value="F:ATP hydrolysis activity"/>
    <property type="evidence" value="ECO:0007669"/>
    <property type="project" value="InterPro"/>
</dbReference>
<dbReference type="Pfam" id="PF00005">
    <property type="entry name" value="ABC_tran"/>
    <property type="match status" value="1"/>
</dbReference>
<dbReference type="Proteomes" id="UP000191988">
    <property type="component" value="Unassembled WGS sequence"/>
</dbReference>
<dbReference type="STRING" id="1183432.AGR3A_Cc20171"/>
<name>A0A1S7P5Z1_9HYPH</name>
<dbReference type="Pfam" id="PF00664">
    <property type="entry name" value="ABC_membrane"/>
    <property type="match status" value="1"/>
</dbReference>
<evidence type="ECO:0000259" key="7">
    <source>
        <dbReference type="PROSITE" id="PS50929"/>
    </source>
</evidence>
<dbReference type="InterPro" id="IPR003439">
    <property type="entry name" value="ABC_transporter-like_ATP-bd"/>
</dbReference>
<sequence length="905" mass="102187">MEQSLTRYIWSHTRRQQLFILLIVALSMIPYFLAFDLPKQIVNGPIQGDGFEGANATQLFMHLTVDIPYWGTVTLFPGLELNRMSMLMALSLTFLALVVINGLFKYYINTFKGRLGERLLRRVRFELIDRILRFPPSHFKRVKGAEISSMVKDEVEPLGGFTGDAFVQPALLGGQALSALFFILVQNFWLGLIAAFMAAIQVGIIPKMRRRLIELGRQRQLSARQLAGRIGEMVDGIGTIHAYDTSNFERADASHRLGDIFKIRYDLYQWKFLVKFINNFLAQLTPFFFYALGGYLTLKGSLDVGQLVAVINAYKELPGPLKELIDWDQARQDVQVKYEQVFEQFNAPNMIEENVQKLSPGTVAAITAPIVITNLTLEDDSGSRLLEQASLKIEPGEVIAIVGGAGGEALADAIGRTLWPASGKISINDVDILELPESLTGRRISYVSSDSYFFHASLMDNLLYGLKHAPLADKNYEGAALEHRKWEIREAKMAGNPLIDINSEWIDYASSPAGDGKPENLIRAILAVLDSVELSQDILEFALRSSIDPLTDLHLAARIVELRHVLRAELEKENLSGLIAPFELESYNSEATVGENLLFGTMRDSSQTIRAIIESDYFRSLMRETGLVKTLFEMGYTIAENIVEIFADLPGDHPFFQQLTFMTPDDIPVYQQMLQRLQGRGFDDANESEKRAMLRLSFFYIEPRQRFGLLSPEIMNRIVEVRHMFHENLPDSLKNVIEIYDPTKYMSATSLLDNILFGKVSHRYTDASRRITRIVADVMRKQGVYERVLAVGLDFNLGAGGKRLGPLQRQKLNLARALIRKSDYYVFNRPLPGLDPRQQEEIVERVITLLKQNNNNPSIIWVLSNATLSRMFGRVIFVHQGLITADGSYETLAQENGTFKDMVAT</sequence>
<keyword evidence="3 5" id="KW-1133">Transmembrane helix</keyword>
<dbReference type="SUPFAM" id="SSF90123">
    <property type="entry name" value="ABC transporter transmembrane region"/>
    <property type="match status" value="1"/>
</dbReference>
<dbReference type="PANTHER" id="PTHR43394">
    <property type="entry name" value="ATP-DEPENDENT PERMEASE MDL1, MITOCHONDRIAL"/>
    <property type="match status" value="1"/>
</dbReference>
<evidence type="ECO:0000313" key="9">
    <source>
        <dbReference type="Proteomes" id="UP000191988"/>
    </source>
</evidence>
<evidence type="ECO:0000256" key="4">
    <source>
        <dbReference type="ARBA" id="ARBA00023136"/>
    </source>
</evidence>
<dbReference type="Gene3D" id="3.40.50.300">
    <property type="entry name" value="P-loop containing nucleotide triphosphate hydrolases"/>
    <property type="match status" value="2"/>
</dbReference>
<proteinExistence type="predicted"/>
<dbReference type="CDD" id="cd07346">
    <property type="entry name" value="ABC_6TM_exporters"/>
    <property type="match status" value="1"/>
</dbReference>
<dbReference type="PROSITE" id="PS50893">
    <property type="entry name" value="ABC_TRANSPORTER_2"/>
    <property type="match status" value="1"/>
</dbReference>
<dbReference type="InterPro" id="IPR027417">
    <property type="entry name" value="P-loop_NTPase"/>
</dbReference>
<organism evidence="8 9">
    <name type="scientific">Agrobacterium tomkonis CFBP 6623</name>
    <dbReference type="NCBI Taxonomy" id="1183432"/>
    <lineage>
        <taxon>Bacteria</taxon>
        <taxon>Pseudomonadati</taxon>
        <taxon>Pseudomonadota</taxon>
        <taxon>Alphaproteobacteria</taxon>
        <taxon>Hyphomicrobiales</taxon>
        <taxon>Rhizobiaceae</taxon>
        <taxon>Rhizobium/Agrobacterium group</taxon>
        <taxon>Agrobacterium</taxon>
        <taxon>Agrobacterium tumefaciens complex</taxon>
    </lineage>
</organism>
<keyword evidence="4 5" id="KW-0472">Membrane</keyword>
<evidence type="ECO:0000313" key="8">
    <source>
        <dbReference type="EMBL" id="CUX16563.1"/>
    </source>
</evidence>
<evidence type="ECO:0000256" key="3">
    <source>
        <dbReference type="ARBA" id="ARBA00022989"/>
    </source>
</evidence>
<accession>A0A1S7P5Z1</accession>
<feature type="transmembrane region" description="Helical" evidence="5">
    <location>
        <begin position="18"/>
        <end position="35"/>
    </location>
</feature>
<dbReference type="Gene3D" id="1.20.1560.10">
    <property type="entry name" value="ABC transporter type 1, transmembrane domain"/>
    <property type="match status" value="1"/>
</dbReference>